<proteinExistence type="predicted"/>
<keyword evidence="2" id="KW-1185">Reference proteome</keyword>
<dbReference type="GO" id="GO:0016788">
    <property type="term" value="F:hydrolase activity, acting on ester bonds"/>
    <property type="evidence" value="ECO:0007669"/>
    <property type="project" value="UniProtKB-ARBA"/>
</dbReference>
<reference evidence="1 2" key="1">
    <citation type="submission" date="2019-02" db="EMBL/GenBank/DDBJ databases">
        <title>Genomic Encyclopedia of Type Strains, Phase IV (KMG-IV): sequencing the most valuable type-strain genomes for metagenomic binning, comparative biology and taxonomic classification.</title>
        <authorList>
            <person name="Goeker M."/>
        </authorList>
    </citation>
    <scope>NUCLEOTIDE SEQUENCE [LARGE SCALE GENOMIC DNA]</scope>
    <source>
        <strain evidence="1 2">K24</strain>
    </source>
</reference>
<name>A0A4Q7NCA7_9BURK</name>
<evidence type="ECO:0000313" key="2">
    <source>
        <dbReference type="Proteomes" id="UP000292445"/>
    </source>
</evidence>
<dbReference type="EMBL" id="SGXC01000002">
    <property type="protein sequence ID" value="RZS80661.1"/>
    <property type="molecule type" value="Genomic_DNA"/>
</dbReference>
<evidence type="ECO:0008006" key="3">
    <source>
        <dbReference type="Google" id="ProtNLM"/>
    </source>
</evidence>
<dbReference type="Proteomes" id="UP000292445">
    <property type="component" value="Unassembled WGS sequence"/>
</dbReference>
<evidence type="ECO:0000313" key="1">
    <source>
        <dbReference type="EMBL" id="RZS80661.1"/>
    </source>
</evidence>
<dbReference type="AlphaFoldDB" id="A0A4Q7NCA7"/>
<gene>
    <name evidence="1" type="ORF">EV675_3273</name>
</gene>
<sequence>MADLPVTPQQMIDARKDAEVLDVVANGGSTETIVNRIGQTVPSYAKIVKDLKDDYGDTAVNADRAENAAAAAYIAGGLFVDTDAGQLGTEIGQMYGVDTPDPKAAYEIVQNTAGGAVATGKTAPSTAYIQEVEEQVAKVRSGQVSGMTMVRAGDGTAMALPEQPAGYWRMLIDGVACAVPFYRYVEPIDLMIIGGESNAEGRGVSALSPVGVNGLYISGSTISEPLVDPVGGAVTGSMWPSFCNRYFDRTKLRSAYVEAARGGTTLLAAADSGSGNWSPTGAMRTTLVNAARAAINAIAASGTFYLRNVHILFNLGLNDAGKVNGTTVTGALFEAALVELAAYFKAQIPELISVGVIQIGRRFDQDKQPGGFEIRAAIEAACASDDLLQLISRSAYSFQARKMMIDPEHWDQTGLNINGYVSANGLVDGQLPIAPAPVVLATTAYPDPSYDATTGRSADHSTAAGTKTLVIAVSYQRPGASTTFTISGVTFGGVALVEADQIAAVSASPTSRCNTGIWYITESAFGGSLGGLTASVEIVSAVAGNIIDWCVIELDAECVPDSRHSGTVNSAATDNVSLQITPSMPQVVVAIGASASGSAPLTATMTGATEVMDHGLANGDNTRAGQVVVGTYTAAAAELMRTITATWSAVCLNLGIVAIGFRRKVDGE</sequence>
<dbReference type="RefSeq" id="WP_130358301.1">
    <property type="nucleotide sequence ID" value="NZ_SGXC01000002.1"/>
</dbReference>
<organism evidence="1 2">
    <name type="scientific">Pigmentiphaga kullae</name>
    <dbReference type="NCBI Taxonomy" id="151784"/>
    <lineage>
        <taxon>Bacteria</taxon>
        <taxon>Pseudomonadati</taxon>
        <taxon>Pseudomonadota</taxon>
        <taxon>Betaproteobacteria</taxon>
        <taxon>Burkholderiales</taxon>
        <taxon>Alcaligenaceae</taxon>
        <taxon>Pigmentiphaga</taxon>
    </lineage>
</organism>
<protein>
    <recommendedName>
        <fullName evidence="3">Sialate O-acetylesterase domain-containing protein</fullName>
    </recommendedName>
</protein>
<comment type="caution">
    <text evidence="1">The sequence shown here is derived from an EMBL/GenBank/DDBJ whole genome shotgun (WGS) entry which is preliminary data.</text>
</comment>
<dbReference type="InterPro" id="IPR036514">
    <property type="entry name" value="SGNH_hydro_sf"/>
</dbReference>
<dbReference type="OrthoDB" id="7779280at2"/>
<accession>A0A4Q7NCA7</accession>
<dbReference type="Gene3D" id="3.40.50.1110">
    <property type="entry name" value="SGNH hydrolase"/>
    <property type="match status" value="1"/>
</dbReference>